<keyword evidence="2" id="KW-1185">Reference proteome</keyword>
<sequence>MSKKLQGNGLWESSRLMLPEHKEAYNQHHRNMPNKKRPELDIQELEHLSHTIGYSIQNKTSLTFTLFNESGEIELIGRVISIDQLHGKIKVEQHLESVWIRIHDIIRVS</sequence>
<name>A0ABT4H3B4_PAEAL</name>
<dbReference type="InterPro" id="IPR014962">
    <property type="entry name" value="YolD"/>
</dbReference>
<dbReference type="EMBL" id="JAMDNP010000050">
    <property type="protein sequence ID" value="MCY9763167.1"/>
    <property type="molecule type" value="Genomic_DNA"/>
</dbReference>
<reference evidence="1 2" key="1">
    <citation type="submission" date="2022-05" db="EMBL/GenBank/DDBJ databases">
        <title>Genome Sequencing of Bee-Associated Microbes.</title>
        <authorList>
            <person name="Dunlap C."/>
        </authorList>
    </citation>
    <scope>NUCLEOTIDE SEQUENCE [LARGE SCALE GENOMIC DNA]</scope>
    <source>
        <strain evidence="1 2">NRRL B-04010</strain>
    </source>
</reference>
<protein>
    <submittedName>
        <fullName evidence="1">YolD-like family protein</fullName>
    </submittedName>
</protein>
<proteinExistence type="predicted"/>
<dbReference type="Pfam" id="PF08863">
    <property type="entry name" value="YolD"/>
    <property type="match status" value="1"/>
</dbReference>
<evidence type="ECO:0000313" key="2">
    <source>
        <dbReference type="Proteomes" id="UP001527181"/>
    </source>
</evidence>
<gene>
    <name evidence="1" type="ORF">M5X12_21780</name>
</gene>
<organism evidence="1 2">
    <name type="scientific">Paenibacillus alvei</name>
    <name type="common">Bacillus alvei</name>
    <dbReference type="NCBI Taxonomy" id="44250"/>
    <lineage>
        <taxon>Bacteria</taxon>
        <taxon>Bacillati</taxon>
        <taxon>Bacillota</taxon>
        <taxon>Bacilli</taxon>
        <taxon>Bacillales</taxon>
        <taxon>Paenibacillaceae</taxon>
        <taxon>Paenibacillus</taxon>
    </lineage>
</organism>
<dbReference type="RefSeq" id="WP_268600218.1">
    <property type="nucleotide sequence ID" value="NZ_JAMDNP010000050.1"/>
</dbReference>
<comment type="caution">
    <text evidence="1">The sequence shown here is derived from an EMBL/GenBank/DDBJ whole genome shotgun (WGS) entry which is preliminary data.</text>
</comment>
<accession>A0ABT4H3B4</accession>
<dbReference type="Proteomes" id="UP001527181">
    <property type="component" value="Unassembled WGS sequence"/>
</dbReference>
<evidence type="ECO:0000313" key="1">
    <source>
        <dbReference type="EMBL" id="MCY9763167.1"/>
    </source>
</evidence>